<accession>A0A0A9HC08</accession>
<reference evidence="1" key="1">
    <citation type="submission" date="2014-09" db="EMBL/GenBank/DDBJ databases">
        <authorList>
            <person name="Magalhaes I.L.F."/>
            <person name="Oliveira U."/>
            <person name="Santos F.R."/>
            <person name="Vidigal T.H.D.A."/>
            <person name="Brescovit A.D."/>
            <person name="Santos A.J."/>
        </authorList>
    </citation>
    <scope>NUCLEOTIDE SEQUENCE</scope>
    <source>
        <tissue evidence="1">Shoot tissue taken approximately 20 cm above the soil surface</tissue>
    </source>
</reference>
<reference evidence="1" key="2">
    <citation type="journal article" date="2015" name="Data Brief">
        <title>Shoot transcriptome of the giant reed, Arundo donax.</title>
        <authorList>
            <person name="Barrero R.A."/>
            <person name="Guerrero F.D."/>
            <person name="Moolhuijzen P."/>
            <person name="Goolsby J.A."/>
            <person name="Tidwell J."/>
            <person name="Bellgard S.E."/>
            <person name="Bellgard M.I."/>
        </authorList>
    </citation>
    <scope>NUCLEOTIDE SEQUENCE</scope>
    <source>
        <tissue evidence="1">Shoot tissue taken approximately 20 cm above the soil surface</tissue>
    </source>
</reference>
<dbReference type="EMBL" id="GBRH01163609">
    <property type="protein sequence ID" value="JAE34287.1"/>
    <property type="molecule type" value="Transcribed_RNA"/>
</dbReference>
<organism evidence="1">
    <name type="scientific">Arundo donax</name>
    <name type="common">Giant reed</name>
    <name type="synonym">Donax arundinaceus</name>
    <dbReference type="NCBI Taxonomy" id="35708"/>
    <lineage>
        <taxon>Eukaryota</taxon>
        <taxon>Viridiplantae</taxon>
        <taxon>Streptophyta</taxon>
        <taxon>Embryophyta</taxon>
        <taxon>Tracheophyta</taxon>
        <taxon>Spermatophyta</taxon>
        <taxon>Magnoliopsida</taxon>
        <taxon>Liliopsida</taxon>
        <taxon>Poales</taxon>
        <taxon>Poaceae</taxon>
        <taxon>PACMAD clade</taxon>
        <taxon>Arundinoideae</taxon>
        <taxon>Arundineae</taxon>
        <taxon>Arundo</taxon>
    </lineage>
</organism>
<protein>
    <submittedName>
        <fullName evidence="1">Uncharacterized protein</fullName>
    </submittedName>
</protein>
<sequence>MQLSRLVFWLIISNTPGHKYMTFSKDTCMHY</sequence>
<dbReference type="AlphaFoldDB" id="A0A0A9HC08"/>
<name>A0A0A9HC08_ARUDO</name>
<proteinExistence type="predicted"/>
<evidence type="ECO:0000313" key="1">
    <source>
        <dbReference type="EMBL" id="JAE34287.1"/>
    </source>
</evidence>